<dbReference type="AlphaFoldDB" id="A0A2M4DPT8"/>
<evidence type="ECO:0000313" key="1">
    <source>
        <dbReference type="EMBL" id="MBW79583.1"/>
    </source>
</evidence>
<protein>
    <submittedName>
        <fullName evidence="1">Putative secreted protein</fullName>
    </submittedName>
</protein>
<proteinExistence type="predicted"/>
<accession>A0A2M4DPT8</accession>
<organism evidence="1">
    <name type="scientific">Anopheles darlingi</name>
    <name type="common">Mosquito</name>
    <dbReference type="NCBI Taxonomy" id="43151"/>
    <lineage>
        <taxon>Eukaryota</taxon>
        <taxon>Metazoa</taxon>
        <taxon>Ecdysozoa</taxon>
        <taxon>Arthropoda</taxon>
        <taxon>Hexapoda</taxon>
        <taxon>Insecta</taxon>
        <taxon>Pterygota</taxon>
        <taxon>Neoptera</taxon>
        <taxon>Endopterygota</taxon>
        <taxon>Diptera</taxon>
        <taxon>Nematocera</taxon>
        <taxon>Culicoidea</taxon>
        <taxon>Culicidae</taxon>
        <taxon>Anophelinae</taxon>
        <taxon>Anopheles</taxon>
    </lineage>
</organism>
<name>A0A2M4DPT8_ANODA</name>
<sequence>MQLNGLVILGVWPRGVLEKLLALLLFPPLYWRTMAEARFLEENLRTYISSTGHRNTTLQGTERLLLYVVRWY</sequence>
<dbReference type="EMBL" id="GGFL01015405">
    <property type="protein sequence ID" value="MBW79583.1"/>
    <property type="molecule type" value="Transcribed_RNA"/>
</dbReference>
<reference evidence="1" key="1">
    <citation type="submission" date="2018-01" db="EMBL/GenBank/DDBJ databases">
        <title>An insight into the sialome of Amazonian anophelines.</title>
        <authorList>
            <person name="Ribeiro J.M."/>
            <person name="Scarpassa V."/>
            <person name="Calvo E."/>
        </authorList>
    </citation>
    <scope>NUCLEOTIDE SEQUENCE</scope>
</reference>